<dbReference type="Gene3D" id="3.80.10.10">
    <property type="entry name" value="Ribonuclease Inhibitor"/>
    <property type="match status" value="1"/>
</dbReference>
<evidence type="ECO:0000313" key="3">
    <source>
        <dbReference type="Proteomes" id="UP000079169"/>
    </source>
</evidence>
<feature type="domain" description="MBD" evidence="2">
    <location>
        <begin position="90"/>
        <end position="161"/>
    </location>
</feature>
<dbReference type="InterPro" id="IPR016177">
    <property type="entry name" value="DNA-bd_dom_sf"/>
</dbReference>
<dbReference type="Pfam" id="PF01429">
    <property type="entry name" value="MBD"/>
    <property type="match status" value="1"/>
</dbReference>
<accession>A0A1S4ENV0</accession>
<evidence type="ECO:0000259" key="2">
    <source>
        <dbReference type="PROSITE" id="PS50982"/>
    </source>
</evidence>
<gene>
    <name evidence="4" type="primary">LOC103519998</name>
</gene>
<dbReference type="OMA" id="RTCSLWA"/>
<dbReference type="InterPro" id="IPR001739">
    <property type="entry name" value="Methyl_CpG_DNA-bd"/>
</dbReference>
<feature type="region of interest" description="Disordered" evidence="1">
    <location>
        <begin position="200"/>
        <end position="299"/>
    </location>
</feature>
<dbReference type="GO" id="GO:0003677">
    <property type="term" value="F:DNA binding"/>
    <property type="evidence" value="ECO:0007669"/>
    <property type="project" value="InterPro"/>
</dbReference>
<feature type="compositionally biased region" description="Polar residues" evidence="1">
    <location>
        <begin position="287"/>
        <end position="298"/>
    </location>
</feature>
<dbReference type="PaxDb" id="121845-A0A1S4ENV0"/>
<dbReference type="Proteomes" id="UP000079169">
    <property type="component" value="Unplaced"/>
</dbReference>
<organism evidence="3 4">
    <name type="scientific">Diaphorina citri</name>
    <name type="common">Asian citrus psyllid</name>
    <dbReference type="NCBI Taxonomy" id="121845"/>
    <lineage>
        <taxon>Eukaryota</taxon>
        <taxon>Metazoa</taxon>
        <taxon>Ecdysozoa</taxon>
        <taxon>Arthropoda</taxon>
        <taxon>Hexapoda</taxon>
        <taxon>Insecta</taxon>
        <taxon>Pterygota</taxon>
        <taxon>Neoptera</taxon>
        <taxon>Paraneoptera</taxon>
        <taxon>Hemiptera</taxon>
        <taxon>Sternorrhyncha</taxon>
        <taxon>Psylloidea</taxon>
        <taxon>Psyllidae</taxon>
        <taxon>Diaphorininae</taxon>
        <taxon>Diaphorina</taxon>
    </lineage>
</organism>
<dbReference type="Gene3D" id="3.30.890.10">
    <property type="entry name" value="Methyl-cpg-binding Protein 2, Chain A"/>
    <property type="match status" value="1"/>
</dbReference>
<dbReference type="GeneID" id="103519998"/>
<evidence type="ECO:0000256" key="1">
    <source>
        <dbReference type="SAM" id="MobiDB-lite"/>
    </source>
</evidence>
<name>A0A1S4ENV0_DIACI</name>
<protein>
    <submittedName>
        <fullName evidence="4">Uncharacterized protein LOC103519998</fullName>
    </submittedName>
</protein>
<dbReference type="SUPFAM" id="SSF52047">
    <property type="entry name" value="RNI-like"/>
    <property type="match status" value="1"/>
</dbReference>
<dbReference type="InterPro" id="IPR052283">
    <property type="entry name" value="GenomicStab_NeuMorph_Reg"/>
</dbReference>
<dbReference type="PANTHER" id="PTHR15739">
    <property type="entry name" value="ZINC FINGER PROTEIN"/>
    <property type="match status" value="1"/>
</dbReference>
<dbReference type="AlphaFoldDB" id="A0A1S4ENV0"/>
<reference evidence="4" key="1">
    <citation type="submission" date="2025-08" db="UniProtKB">
        <authorList>
            <consortium name="RefSeq"/>
        </authorList>
    </citation>
    <scope>IDENTIFICATION</scope>
</reference>
<dbReference type="KEGG" id="dci:103519998"/>
<feature type="compositionally biased region" description="Basic and acidic residues" evidence="1">
    <location>
        <begin position="61"/>
        <end position="92"/>
    </location>
</feature>
<dbReference type="SUPFAM" id="SSF54171">
    <property type="entry name" value="DNA-binding domain"/>
    <property type="match status" value="1"/>
</dbReference>
<dbReference type="RefSeq" id="XP_017303863.1">
    <property type="nucleotide sequence ID" value="XM_017448374.2"/>
</dbReference>
<dbReference type="InterPro" id="IPR032675">
    <property type="entry name" value="LRR_dom_sf"/>
</dbReference>
<feature type="region of interest" description="Disordered" evidence="1">
    <location>
        <begin position="39"/>
        <end position="92"/>
    </location>
</feature>
<dbReference type="CDD" id="cd00122">
    <property type="entry name" value="MBD"/>
    <property type="match status" value="1"/>
</dbReference>
<proteinExistence type="predicted"/>
<dbReference type="SMART" id="SM00391">
    <property type="entry name" value="MBD"/>
    <property type="match status" value="1"/>
</dbReference>
<feature type="compositionally biased region" description="Basic and acidic residues" evidence="1">
    <location>
        <begin position="234"/>
        <end position="265"/>
    </location>
</feature>
<dbReference type="STRING" id="121845.A0A1S4ENV0"/>
<evidence type="ECO:0000313" key="4">
    <source>
        <dbReference type="RefSeq" id="XP_017303863.1"/>
    </source>
</evidence>
<dbReference type="PANTHER" id="PTHR15739:SF5">
    <property type="entry name" value="LD23158P"/>
    <property type="match status" value="1"/>
</dbReference>
<keyword evidence="3" id="KW-1185">Reference proteome</keyword>
<dbReference type="InterPro" id="IPR036047">
    <property type="entry name" value="F-box-like_dom_sf"/>
</dbReference>
<dbReference type="SUPFAM" id="SSF81383">
    <property type="entry name" value="F-box domain"/>
    <property type="match status" value="1"/>
</dbReference>
<sequence length="779" mass="88390">MYRSYWCYVQEEFNIPCRPLPPYKTDFYLNFMPSAPVMQSSSGRSIKKREFTPSVPSSHQVKRDIPSAKKEINPKKESPAPPKKDPSDDKGRQRYRLPLEKFGWKREIVYRGTSNSPAHNADVYYYSPAGKKLRSIREIIDTLPEDHELKPFHFTFVKEKLGFGSPLEVSREAVSRTLQNCDEDTPKKAKASPAVNRKVFFDKTPSGGKPKADGKMNMNGKLKKSPVSLGGVKRTHDEMESEDPADKPMIKTNGDVKSKTAERSKSVGKSTSPLVKSKSTDGKIRKSVSTGLKPQQAENKVPNAMVTKHKPEDHTKAPGNKKRRIEPADRTYKLSPPIRPIVRSNKNLMNDLSNQFSALVYLCRYLRVEDLLRVARVNRMFNAAAHSYVLWQVVKLKNSKVRDWNGLAECLNRHGTHTLDMLKMIGSADPDENDEIWNRFYKVIGKIHSLRRLELGRVTAAEILNAASNCSKNLTEFSVIAQKLATIDLKLFQGLPNLEILQLRSFESKREHGLIMMNIPLLSHMRHLRHLSLTGVKNLKSYQVNVFKDFPPLASLELGDCTKLDERFPEASLAPLTSLVRLRLEMVQGNMANKFVETIATLPRLRTLELINIDTKKGFDEVFGRLSHIEHLLIFPTYITQSSTTNWLVLSGLSRLKTSLKFLTWGLTQELLRVTTLFIEQWNAQLNLDDGVSRLDPEELKKTIVESNSIPVMKPLPELFEAVHTAGKAEGTTKQNISELDILPIDELKTMLERVLCETKIKLITVPVSSTTRIYLPNN</sequence>
<dbReference type="PROSITE" id="PS50982">
    <property type="entry name" value="MBD"/>
    <property type="match status" value="1"/>
</dbReference>